<keyword evidence="2" id="KW-1185">Reference proteome</keyword>
<evidence type="ECO:0000313" key="2">
    <source>
        <dbReference type="Proteomes" id="UP001195965"/>
    </source>
</evidence>
<accession>A0ACD5HI67</accession>
<reference evidence="1 2" key="1">
    <citation type="journal article" date="2021" name="ISME J.">
        <title>Genomic evolution of the class Acidithiobacillia: deep-branching Proteobacteria living in extreme acidic conditions.</title>
        <authorList>
            <person name="Moya-Beltran A."/>
            <person name="Beard S."/>
            <person name="Rojas-Villalobos C."/>
            <person name="Issotta F."/>
            <person name="Gallardo Y."/>
            <person name="Ulloa R."/>
            <person name="Giaveno A."/>
            <person name="Degli Esposti M."/>
            <person name="Johnson D.B."/>
            <person name="Quatrini R."/>
        </authorList>
    </citation>
    <scope>NUCLEOTIDE SEQUENCE [LARGE SCALE GENOMIC DNA]</scope>
    <source>
        <strain evidence="1 2">GG1-14</strain>
    </source>
</reference>
<protein>
    <submittedName>
        <fullName evidence="1">Uncharacterized protein</fullName>
    </submittedName>
</protein>
<organism evidence="1 2">
    <name type="scientific">Acidithiobacillus montserratensis</name>
    <dbReference type="NCBI Taxonomy" id="2729135"/>
    <lineage>
        <taxon>Bacteria</taxon>
        <taxon>Pseudomonadati</taxon>
        <taxon>Pseudomonadota</taxon>
        <taxon>Acidithiobacillia</taxon>
        <taxon>Acidithiobacillales</taxon>
        <taxon>Acidithiobacillaceae</taxon>
        <taxon>Acidithiobacillus</taxon>
    </lineage>
</organism>
<proteinExistence type="predicted"/>
<dbReference type="EMBL" id="CP127526">
    <property type="protein sequence ID" value="XRI74610.1"/>
    <property type="molecule type" value="Genomic_DNA"/>
</dbReference>
<sequence length="99" mass="11261">MASKVDPQLLKRAGSWACWVLGSTDMPKPKALRTASEKFGVSMAAIERYVIDTMGKEWLTDRGRRMSRQYGPPVASGQFSKVDVLMRQSAQTYKQMFRR</sequence>
<gene>
    <name evidence="1" type="ORF">HHS34_005310</name>
</gene>
<dbReference type="Proteomes" id="UP001195965">
    <property type="component" value="Chromosome"/>
</dbReference>
<evidence type="ECO:0000313" key="1">
    <source>
        <dbReference type="EMBL" id="XRI74610.1"/>
    </source>
</evidence>
<name>A0ACD5HI67_9PROT</name>